<evidence type="ECO:0000256" key="2">
    <source>
        <dbReference type="ARBA" id="ARBA00022833"/>
    </source>
</evidence>
<evidence type="ECO:0000313" key="4">
    <source>
        <dbReference type="Proteomes" id="UP000823521"/>
    </source>
</evidence>
<protein>
    <submittedName>
        <fullName evidence="3">Mannose-6-phosphate isomerase</fullName>
    </submittedName>
</protein>
<dbReference type="Proteomes" id="UP000823521">
    <property type="component" value="Unassembled WGS sequence"/>
</dbReference>
<dbReference type="InterPro" id="IPR011051">
    <property type="entry name" value="RmlC_Cupin_sf"/>
</dbReference>
<dbReference type="PANTHER" id="PTHR42742">
    <property type="entry name" value="TRANSCRIPTIONAL REPRESSOR MPRA"/>
    <property type="match status" value="1"/>
</dbReference>
<name>A0ABS3W091_MICEH</name>
<keyword evidence="4" id="KW-1185">Reference proteome</keyword>
<evidence type="ECO:0000256" key="1">
    <source>
        <dbReference type="ARBA" id="ARBA00022723"/>
    </source>
</evidence>
<dbReference type="InterPro" id="IPR051804">
    <property type="entry name" value="Carb_Metab_Reg_Kinase/Isom"/>
</dbReference>
<dbReference type="Gene3D" id="2.60.120.10">
    <property type="entry name" value="Jelly Rolls"/>
    <property type="match status" value="2"/>
</dbReference>
<organism evidence="3 4">
    <name type="scientific">Micromonospora echinofusca</name>
    <dbReference type="NCBI Taxonomy" id="47858"/>
    <lineage>
        <taxon>Bacteria</taxon>
        <taxon>Bacillati</taxon>
        <taxon>Actinomycetota</taxon>
        <taxon>Actinomycetes</taxon>
        <taxon>Micromonosporales</taxon>
        <taxon>Micromonosporaceae</taxon>
        <taxon>Micromonospora</taxon>
    </lineage>
</organism>
<dbReference type="CDD" id="cd07010">
    <property type="entry name" value="cupin_PMI_type_I_N_bac"/>
    <property type="match status" value="1"/>
</dbReference>
<gene>
    <name evidence="3" type="ORF">GSF22_29675</name>
</gene>
<keyword evidence="1" id="KW-0479">Metal-binding</keyword>
<dbReference type="EMBL" id="WVUH01000412">
    <property type="protein sequence ID" value="MBO4210131.1"/>
    <property type="molecule type" value="Genomic_DNA"/>
</dbReference>
<keyword evidence="2" id="KW-0862">Zinc</keyword>
<keyword evidence="3" id="KW-0413">Isomerase</keyword>
<reference evidence="3 4" key="1">
    <citation type="submission" date="2019-12" db="EMBL/GenBank/DDBJ databases">
        <title>Whole genome sequencing of endophytic Actinobacterium Micromonospora sp. MPMI6T.</title>
        <authorList>
            <person name="Evv R."/>
            <person name="Podile A.R."/>
        </authorList>
    </citation>
    <scope>NUCLEOTIDE SEQUENCE [LARGE SCALE GENOMIC DNA]</scope>
    <source>
        <strain evidence="3 4">MPMI6</strain>
    </source>
</reference>
<proteinExistence type="predicted"/>
<evidence type="ECO:0000313" key="3">
    <source>
        <dbReference type="EMBL" id="MBO4210131.1"/>
    </source>
</evidence>
<sequence>MKPLRLTDNRVPVYYAGGRQISEFRGNRPVDGPEDWVGSLSALPAAIRPPHAPPDTGVSRTPAGSLRDLVAADPTGWLGPVVADAFAGQSGLLVKLLDAGERLPVHCHPTREFARTHLGSLFGKTEGWIVLRARPGARVWLGLRDPVTAGDWRAWTAAQNADAMLAAMNDLPVRPGQVLYVPAGLPHAIGPGVLIAELQEPTSFSVLAEHTAFGVGPEAATLGLGWDLALSCFDLAGYAGRLTELTPDPTVLSRTSGGDLVSLFAPRADTFFRAWQVTCTETVTLPEASFAVLVVTAGAGRVAWDGGVLPIVRGDTVVAPYAAGPLRFDGAVTALVCLPPQP</sequence>
<dbReference type="PANTHER" id="PTHR42742:SF3">
    <property type="entry name" value="FRUCTOKINASE"/>
    <property type="match status" value="1"/>
</dbReference>
<accession>A0ABS3W091</accession>
<dbReference type="GO" id="GO:0016853">
    <property type="term" value="F:isomerase activity"/>
    <property type="evidence" value="ECO:0007669"/>
    <property type="project" value="UniProtKB-KW"/>
</dbReference>
<comment type="caution">
    <text evidence="3">The sequence shown here is derived from an EMBL/GenBank/DDBJ whole genome shotgun (WGS) entry which is preliminary data.</text>
</comment>
<dbReference type="SUPFAM" id="SSF51182">
    <property type="entry name" value="RmlC-like cupins"/>
    <property type="match status" value="1"/>
</dbReference>
<dbReference type="RefSeq" id="WP_208817237.1">
    <property type="nucleotide sequence ID" value="NZ_WVUH01000412.1"/>
</dbReference>
<dbReference type="InterPro" id="IPR014710">
    <property type="entry name" value="RmlC-like_jellyroll"/>
</dbReference>